<name>A0A8S3YBW0_9EUPU</name>
<dbReference type="GO" id="GO:0042585">
    <property type="term" value="C:germinal vesicle"/>
    <property type="evidence" value="ECO:0007669"/>
    <property type="project" value="TreeGrafter"/>
</dbReference>
<dbReference type="GO" id="GO:0042393">
    <property type="term" value="F:histone binding"/>
    <property type="evidence" value="ECO:0007669"/>
    <property type="project" value="TreeGrafter"/>
</dbReference>
<dbReference type="OrthoDB" id="6228811at2759"/>
<gene>
    <name evidence="1" type="ORF">CUNI_LOCUS271</name>
</gene>
<keyword evidence="2" id="KW-1185">Reference proteome</keyword>
<protein>
    <recommendedName>
        <fullName evidence="3">Protein STPG4</fullName>
    </recommendedName>
</protein>
<proteinExistence type="predicted"/>
<reference evidence="1" key="1">
    <citation type="submission" date="2021-04" db="EMBL/GenBank/DDBJ databases">
        <authorList>
            <consortium name="Molecular Ecology Group"/>
        </authorList>
    </citation>
    <scope>NUCLEOTIDE SEQUENCE</scope>
</reference>
<dbReference type="AlphaFoldDB" id="A0A8S3YBW0"/>
<dbReference type="GO" id="GO:0001939">
    <property type="term" value="C:female pronucleus"/>
    <property type="evidence" value="ECO:0007669"/>
    <property type="project" value="TreeGrafter"/>
</dbReference>
<organism evidence="1 2">
    <name type="scientific">Candidula unifasciata</name>
    <dbReference type="NCBI Taxonomy" id="100452"/>
    <lineage>
        <taxon>Eukaryota</taxon>
        <taxon>Metazoa</taxon>
        <taxon>Spiralia</taxon>
        <taxon>Lophotrochozoa</taxon>
        <taxon>Mollusca</taxon>
        <taxon>Gastropoda</taxon>
        <taxon>Heterobranchia</taxon>
        <taxon>Euthyneura</taxon>
        <taxon>Panpulmonata</taxon>
        <taxon>Eupulmonata</taxon>
        <taxon>Stylommatophora</taxon>
        <taxon>Helicina</taxon>
        <taxon>Helicoidea</taxon>
        <taxon>Geomitridae</taxon>
        <taxon>Candidula</taxon>
    </lineage>
</organism>
<dbReference type="Proteomes" id="UP000678393">
    <property type="component" value="Unassembled WGS sequence"/>
</dbReference>
<dbReference type="GO" id="GO:0001940">
    <property type="term" value="C:male pronucleus"/>
    <property type="evidence" value="ECO:0007669"/>
    <property type="project" value="TreeGrafter"/>
</dbReference>
<dbReference type="GO" id="GO:0044727">
    <property type="term" value="P:epigenetic programing of male pronucleus"/>
    <property type="evidence" value="ECO:0007669"/>
    <property type="project" value="TreeGrafter"/>
</dbReference>
<evidence type="ECO:0000313" key="1">
    <source>
        <dbReference type="EMBL" id="CAG5114713.1"/>
    </source>
</evidence>
<sequence length="242" mass="27916">MTDTPTAQTITIPLFTPKVCIRRRSTYVTEQPKRRRAFSLQRKSCVHPWANREDPSDAYELPASQREIWWRKEVKVTPIPGAYDEIDFIQELVKKPNTYNFKALSRNQCKGHAGTGTYLMPGSYEYQDFLQILSKKPATYSFKTSERFAQDVLNFGLKDKYIDVPPNAYSTQNYLAIDGEKCPVKNSMFRSQSRRFSYLLGNKNVPSPATYTVKDPYAVAPAITSFYTKKNLMHFPTGEELY</sequence>
<evidence type="ECO:0008006" key="3">
    <source>
        <dbReference type="Google" id="ProtNLM"/>
    </source>
</evidence>
<accession>A0A8S3YBW0</accession>
<dbReference type="PANTHER" id="PTHR35678:SF1">
    <property type="entry name" value="PROTEIN STPG4"/>
    <property type="match status" value="1"/>
</dbReference>
<feature type="non-terminal residue" evidence="1">
    <location>
        <position position="242"/>
    </location>
</feature>
<comment type="caution">
    <text evidence="1">The sequence shown here is derived from an EMBL/GenBank/DDBJ whole genome shotgun (WGS) entry which is preliminary data.</text>
</comment>
<dbReference type="GO" id="GO:0003682">
    <property type="term" value="F:chromatin binding"/>
    <property type="evidence" value="ECO:0007669"/>
    <property type="project" value="TreeGrafter"/>
</dbReference>
<evidence type="ECO:0000313" key="2">
    <source>
        <dbReference type="Proteomes" id="UP000678393"/>
    </source>
</evidence>
<dbReference type="PANTHER" id="PTHR35678">
    <property type="entry name" value="PROTEIN STPG4"/>
    <property type="match status" value="1"/>
</dbReference>
<dbReference type="EMBL" id="CAJHNH020000027">
    <property type="protein sequence ID" value="CAG5114713.1"/>
    <property type="molecule type" value="Genomic_DNA"/>
</dbReference>